<organism evidence="2 3">
    <name type="scientific">Chaetoceros tenuissimus</name>
    <dbReference type="NCBI Taxonomy" id="426638"/>
    <lineage>
        <taxon>Eukaryota</taxon>
        <taxon>Sar</taxon>
        <taxon>Stramenopiles</taxon>
        <taxon>Ochrophyta</taxon>
        <taxon>Bacillariophyta</taxon>
        <taxon>Coscinodiscophyceae</taxon>
        <taxon>Chaetocerotophycidae</taxon>
        <taxon>Chaetocerotales</taxon>
        <taxon>Chaetocerotaceae</taxon>
        <taxon>Chaetoceros</taxon>
    </lineage>
</organism>
<keyword evidence="3" id="KW-1185">Reference proteome</keyword>
<feature type="transmembrane region" description="Helical" evidence="1">
    <location>
        <begin position="95"/>
        <end position="113"/>
    </location>
</feature>
<keyword evidence="1" id="KW-0812">Transmembrane</keyword>
<evidence type="ECO:0000313" key="3">
    <source>
        <dbReference type="Proteomes" id="UP001054902"/>
    </source>
</evidence>
<protein>
    <submittedName>
        <fullName evidence="2">Uncharacterized protein</fullName>
    </submittedName>
</protein>
<comment type="caution">
    <text evidence="2">The sequence shown here is derived from an EMBL/GenBank/DDBJ whole genome shotgun (WGS) entry which is preliminary data.</text>
</comment>
<dbReference type="Pfam" id="PF07466">
    <property type="entry name" value="DUF1517"/>
    <property type="match status" value="1"/>
</dbReference>
<feature type="transmembrane region" description="Helical" evidence="1">
    <location>
        <begin position="32"/>
        <end position="49"/>
    </location>
</feature>
<evidence type="ECO:0000313" key="2">
    <source>
        <dbReference type="EMBL" id="GFH61850.1"/>
    </source>
</evidence>
<keyword evidence="1" id="KW-1133">Transmembrane helix</keyword>
<dbReference type="InterPro" id="IPR010903">
    <property type="entry name" value="DUF1517"/>
</dbReference>
<name>A0AAD3HFL5_9STRA</name>
<dbReference type="EMBL" id="BLLK01000075">
    <property type="protein sequence ID" value="GFH61850.1"/>
    <property type="molecule type" value="Genomic_DNA"/>
</dbReference>
<reference evidence="2 3" key="1">
    <citation type="journal article" date="2021" name="Sci. Rep.">
        <title>The genome of the diatom Chaetoceros tenuissimus carries an ancient integrated fragment of an extant virus.</title>
        <authorList>
            <person name="Hongo Y."/>
            <person name="Kimura K."/>
            <person name="Takaki Y."/>
            <person name="Yoshida Y."/>
            <person name="Baba S."/>
            <person name="Kobayashi G."/>
            <person name="Nagasaki K."/>
            <person name="Hano T."/>
            <person name="Tomaru Y."/>
        </authorList>
    </citation>
    <scope>NUCLEOTIDE SEQUENCE [LARGE SCALE GENOMIC DNA]</scope>
    <source>
        <strain evidence="2 3">NIES-3715</strain>
    </source>
</reference>
<sequence length="349" mass="39555">MKRDSHALGETSIADSVKSMNTRNYMNQTKSFMTSFMMSMLITMSSLLISTNDVMAMDTIERSYSGNAICSRNIDDWNQYEYPTNVFLPDSPGEIFVASIFGIVIVGYISSSIQKSIETQKAEEERKNKLLQTKVTVTKISIAVNVPDRNDENSILSYLANVNSKDTSPLNLVSDVASELLRRNESIFSAHTERRYYIDEEEAEDDFFLRTISEYGGFVKSITSLASEDEIEQEQWKFAAESNGRTCAVISIILSVDGVFDFEAYDSWKGVLDWEKALNEIATIAETNKRLRNASILWTPNSDEEDLSPRKLFFEYPDLEQEYLTAELCKNTDFVLQSENLISAPIDAQ</sequence>
<accession>A0AAD3HFL5</accession>
<proteinExistence type="predicted"/>
<dbReference type="Proteomes" id="UP001054902">
    <property type="component" value="Unassembled WGS sequence"/>
</dbReference>
<evidence type="ECO:0000256" key="1">
    <source>
        <dbReference type="SAM" id="Phobius"/>
    </source>
</evidence>
<dbReference type="AlphaFoldDB" id="A0AAD3HFL5"/>
<gene>
    <name evidence="2" type="ORF">CTEN210_18326</name>
</gene>
<keyword evidence="1" id="KW-0472">Membrane</keyword>